<dbReference type="AlphaFoldDB" id="A0A8J3KTH5"/>
<organism evidence="1 2">
    <name type="scientific">Catellatospora coxensis</name>
    <dbReference type="NCBI Taxonomy" id="310354"/>
    <lineage>
        <taxon>Bacteria</taxon>
        <taxon>Bacillati</taxon>
        <taxon>Actinomycetota</taxon>
        <taxon>Actinomycetes</taxon>
        <taxon>Micromonosporales</taxon>
        <taxon>Micromonosporaceae</taxon>
        <taxon>Catellatospora</taxon>
    </lineage>
</organism>
<dbReference type="Proteomes" id="UP000630887">
    <property type="component" value="Unassembled WGS sequence"/>
</dbReference>
<dbReference type="EMBL" id="BONI01000009">
    <property type="protein sequence ID" value="GIG04784.1"/>
    <property type="molecule type" value="Genomic_DNA"/>
</dbReference>
<comment type="caution">
    <text evidence="1">The sequence shown here is derived from an EMBL/GenBank/DDBJ whole genome shotgun (WGS) entry which is preliminary data.</text>
</comment>
<dbReference type="RefSeq" id="WP_203690195.1">
    <property type="nucleotide sequence ID" value="NZ_BAAALC010000002.1"/>
</dbReference>
<evidence type="ECO:0000313" key="2">
    <source>
        <dbReference type="Proteomes" id="UP000630887"/>
    </source>
</evidence>
<reference evidence="1 2" key="1">
    <citation type="submission" date="2021-01" db="EMBL/GenBank/DDBJ databases">
        <title>Whole genome shotgun sequence of Catellatospora coxensis NBRC 107359.</title>
        <authorList>
            <person name="Komaki H."/>
            <person name="Tamura T."/>
        </authorList>
    </citation>
    <scope>NUCLEOTIDE SEQUENCE [LARGE SCALE GENOMIC DNA]</scope>
    <source>
        <strain evidence="1 2">NBRC 107359</strain>
    </source>
</reference>
<sequence length="124" mass="13600">MVTYELVGWLDGRRLSWDASERCAGCEYAVESYLGPSVDGAEHALLREQGGWFGLQVTVADTDRVRLVKELRAALNLPMSEAARMLTVRTGPLACGLELEMRRLEAIVRLAVADAHTAVVRVGD</sequence>
<accession>A0A8J3KTH5</accession>
<protein>
    <submittedName>
        <fullName evidence="1">Uncharacterized protein</fullName>
    </submittedName>
</protein>
<name>A0A8J3KTH5_9ACTN</name>
<proteinExistence type="predicted"/>
<gene>
    <name evidence="1" type="ORF">Cco03nite_14840</name>
</gene>
<evidence type="ECO:0000313" key="1">
    <source>
        <dbReference type="EMBL" id="GIG04784.1"/>
    </source>
</evidence>
<keyword evidence="2" id="KW-1185">Reference proteome</keyword>